<keyword evidence="6" id="KW-1185">Reference proteome</keyword>
<name>A0ABV4ZFG1_9ACTN</name>
<feature type="compositionally biased region" description="Basic and acidic residues" evidence="3">
    <location>
        <begin position="828"/>
        <end position="845"/>
    </location>
</feature>
<comment type="subunit">
    <text evidence="2">Homodimer.</text>
</comment>
<feature type="compositionally biased region" description="Low complexity" evidence="3">
    <location>
        <begin position="667"/>
        <end position="676"/>
    </location>
</feature>
<evidence type="ECO:0000256" key="1">
    <source>
        <dbReference type="ARBA" id="ARBA00023054"/>
    </source>
</evidence>
<keyword evidence="2" id="KW-0963">Cytoplasm</keyword>
<evidence type="ECO:0000313" key="5">
    <source>
        <dbReference type="EMBL" id="MFB4192853.1"/>
    </source>
</evidence>
<feature type="compositionally biased region" description="Low complexity" evidence="3">
    <location>
        <begin position="905"/>
        <end position="925"/>
    </location>
</feature>
<dbReference type="InterPro" id="IPR036277">
    <property type="entry name" value="SMC_hinge_sf"/>
</dbReference>
<keyword evidence="2" id="KW-0238">DNA-binding</keyword>
<dbReference type="Gene3D" id="3.40.50.300">
    <property type="entry name" value="P-loop containing nucleotide triphosphate hydrolases"/>
    <property type="match status" value="2"/>
</dbReference>
<keyword evidence="2" id="KW-0067">ATP-binding</keyword>
<dbReference type="PANTHER" id="PTHR43977">
    <property type="entry name" value="STRUCTURAL MAINTENANCE OF CHROMOSOMES PROTEIN 3"/>
    <property type="match status" value="1"/>
</dbReference>
<feature type="coiled-coil region" evidence="2">
    <location>
        <begin position="1058"/>
        <end position="1092"/>
    </location>
</feature>
<feature type="coiled-coil region" evidence="2">
    <location>
        <begin position="167"/>
        <end position="201"/>
    </location>
</feature>
<gene>
    <name evidence="2" type="primary">smc</name>
    <name evidence="5" type="ORF">ACE11A_00475</name>
</gene>
<feature type="region of interest" description="Disordered" evidence="3">
    <location>
        <begin position="573"/>
        <end position="676"/>
    </location>
</feature>
<feature type="compositionally biased region" description="Low complexity" evidence="3">
    <location>
        <begin position="771"/>
        <end position="784"/>
    </location>
</feature>
<comment type="caution">
    <text evidence="5">The sequence shown here is derived from an EMBL/GenBank/DDBJ whole genome shotgun (WGS) entry which is preliminary data.</text>
</comment>
<feature type="region of interest" description="Disordered" evidence="3">
    <location>
        <begin position="692"/>
        <end position="848"/>
    </location>
</feature>
<organism evidence="5 6">
    <name type="scientific">Streptomyces carpaticus</name>
    <dbReference type="NCBI Taxonomy" id="285558"/>
    <lineage>
        <taxon>Bacteria</taxon>
        <taxon>Bacillati</taxon>
        <taxon>Actinomycetota</taxon>
        <taxon>Actinomycetes</taxon>
        <taxon>Kitasatosporales</taxon>
        <taxon>Streptomycetaceae</taxon>
        <taxon>Streptomyces</taxon>
    </lineage>
</organism>
<reference evidence="5 6" key="1">
    <citation type="submission" date="2024-09" db="EMBL/GenBank/DDBJ databases">
        <title>Draft genome sequence of multifaceted antimicrobials producing Streptomyces sp. strain FH1.</title>
        <authorList>
            <person name="Hassan F."/>
            <person name="Ali H."/>
            <person name="Hassan N."/>
            <person name="Nawaz A."/>
        </authorList>
    </citation>
    <scope>NUCLEOTIDE SEQUENCE [LARGE SCALE GENOMIC DNA]</scope>
    <source>
        <strain evidence="5 6">FH1</strain>
    </source>
</reference>
<feature type="domain" description="SMC hinge" evidence="4">
    <location>
        <begin position="512"/>
        <end position="1027"/>
    </location>
</feature>
<feature type="coiled-coil region" evidence="2">
    <location>
        <begin position="1216"/>
        <end position="1306"/>
    </location>
</feature>
<dbReference type="SMART" id="SM00968">
    <property type="entry name" value="SMC_hinge"/>
    <property type="match status" value="1"/>
</dbReference>
<dbReference type="InterPro" id="IPR011890">
    <property type="entry name" value="SMC_prok"/>
</dbReference>
<dbReference type="SUPFAM" id="SSF75553">
    <property type="entry name" value="Smc hinge domain"/>
    <property type="match status" value="2"/>
</dbReference>
<feature type="coiled-coil region" evidence="2">
    <location>
        <begin position="460"/>
        <end position="487"/>
    </location>
</feature>
<feature type="coiled-coil region" evidence="2">
    <location>
        <begin position="241"/>
        <end position="275"/>
    </location>
</feature>
<comment type="similarity">
    <text evidence="2">Belongs to the SMC family.</text>
</comment>
<dbReference type="InterPro" id="IPR003395">
    <property type="entry name" value="RecF/RecN/SMC_N"/>
</dbReference>
<dbReference type="Proteomes" id="UP001577267">
    <property type="component" value="Unassembled WGS sequence"/>
</dbReference>
<dbReference type="SUPFAM" id="SSF52540">
    <property type="entry name" value="P-loop containing nucleoside triphosphate hydrolases"/>
    <property type="match status" value="1"/>
</dbReference>
<dbReference type="RefSeq" id="WP_375060939.1">
    <property type="nucleotide sequence ID" value="NZ_JBHGBT010000001.1"/>
</dbReference>
<feature type="compositionally biased region" description="Low complexity" evidence="3">
    <location>
        <begin position="810"/>
        <end position="827"/>
    </location>
</feature>
<feature type="coiled-coil region" evidence="2">
    <location>
        <begin position="1142"/>
        <end position="1169"/>
    </location>
</feature>
<comment type="subcellular location">
    <subcellularLocation>
        <location evidence="2">Cytoplasm</location>
    </subcellularLocation>
</comment>
<keyword evidence="2" id="KW-0547">Nucleotide-binding</keyword>
<feature type="compositionally biased region" description="Basic and acidic residues" evidence="3">
    <location>
        <begin position="752"/>
        <end position="767"/>
    </location>
</feature>
<feature type="compositionally biased region" description="Low complexity" evidence="3">
    <location>
        <begin position="697"/>
        <end position="713"/>
    </location>
</feature>
<feature type="region of interest" description="Disordered" evidence="3">
    <location>
        <begin position="861"/>
        <end position="994"/>
    </location>
</feature>
<evidence type="ECO:0000256" key="3">
    <source>
        <dbReference type="SAM" id="MobiDB-lite"/>
    </source>
</evidence>
<dbReference type="Pfam" id="PF02463">
    <property type="entry name" value="SMC_N"/>
    <property type="match status" value="1"/>
</dbReference>
<accession>A0ABV4ZFG1</accession>
<dbReference type="InterPro" id="IPR010935">
    <property type="entry name" value="SMC_hinge"/>
</dbReference>
<proteinExistence type="inferred from homology"/>
<keyword evidence="1 2" id="KW-0175">Coiled coil</keyword>
<dbReference type="CDD" id="cd03278">
    <property type="entry name" value="ABC_SMC_barmotin"/>
    <property type="match status" value="2"/>
</dbReference>
<feature type="coiled-coil region" evidence="2">
    <location>
        <begin position="330"/>
        <end position="424"/>
    </location>
</feature>
<sequence length="1589" mass="164437">MHLKSLTLRGFKSFASATTLRFEPGITCVVGPNGSGKSNVVDALTWVMGEQGAKSLRGGKMEDVIFAGTTGRPPLGRAEVSLTIDNADGALPIDYAEVTITRIMFRNGGSEYQINGDTCRLLDVQDLLSDSGIGREMHVIVGQGQLDSVLHADPAGRRAFIEEAAGVLKHRKRKEKALRKLDAMQANFARVQDLTDELRRQLKPLGRQAAVARRAAVIQADLRDARLRLLADELTGQRRALAAEIADEMALKERKEAAEQRLREAARAEAALEEEVRALAPRLRGAQQTWYELSQLAERVRGTRSLAEARIASAGSGVPEERRGRDPEDMAREAARIREQEAELEAALDAAGRALEDTVEHRAALERDLAAEERRLRDAARAVADRREGLARLHGQTAAARSRAAAAQAEIDRLTEAHGEAVRRAESAGEEHRTLSAEVAGLEAGDSELAAEHEGAVERLATAEAALAAARDALTAAERKRAALGARHEALALGLRRKDGSGAVLAAADTLGGVLGAAAELITVSPGFEVPVAAALGAAADAIAVDGPDTAAAALHHLRSTDAGRATLLLAPAGPSTALPDRTTPGTAAATSADDTRVPRPAPAVAQAPPASPTASPAAGSVEQRAVDCGPAAGGDSPALPGSGPTPPPPGSAADTAISHPAARCTPGPSASAGAAGAADDGLLALSSAPGHATTEAAGRQAAAQAAAPQQAAGEGNSASAVPPAHAAGRVGEPGAPVAGVPDASDGQPGTRETDARDPMSARREEDSTSAVAGHAAGDAAARPAPAPGRPTRDEGSGLPVSGPSAADTAAEAGAPRGPAAVPAGAGPEREPEPGGAPPEHDHDPAALTDGASARRVTVPGPARAGARVDAAAARPSEARATVPGAAPTAYGDAGAASTGREVVQSAADSGQGSASTPQASAGTHAGHGGTGSAPVARQVSQSAVEASGRGSAASAPQARTAVSTGGGQPRAGSLPAARSGDGAPPGGPGVPAADLVDGPLDVLETVRWLLRDIVVVPGLDDAAAVLAAGGDLTAVTAEGDVLGRRLAQGGSAGAPSLLEVQASVDEAAARLSELEKRCGELAGLREAAEADRRDRAAAAEDLARRLSAAGRERSRIGQDLGRLAGAARAAAGEAERSAAAVERAREALRTATTQAEELAERLAVAEDAAGDDEDPDTTARDRLAADGANARQTEMEARLQVRTHEERVRALAGRADALDRAARAEREARARAEQRRARLRHEAAVATAVADGAAQLLAHVEVSLTRAEQERAAAESARAAKESALSTARAAGRELKEELDKLTDSVHRGEVLGAEKRLRIRQLEERALEELGVEPDALLAEYGPDQLVPPSPPAEGETLPEDPAHPRNQPRPFRRAEQEKRLKAAERAYKQLGKVNPLALEEFAALEERHQFLSEQLEDLKKTRAELLGLIKEVDERVEQVFTEAFHDTAREFEGVFSRLFPGGDGRLVLTDPSDMLTTGVEVEARPPGKKVKRLSLLSGGERSLTAVALLVSIFKARPSPFYVMDEVEAALDDTNLQRLIRIMRELRDSSQLIVITHQKRTMEVADALYGVSMQGDGVSKVISQRLA</sequence>
<dbReference type="InterPro" id="IPR027417">
    <property type="entry name" value="P-loop_NTPase"/>
</dbReference>
<feature type="binding site" evidence="2">
    <location>
        <begin position="32"/>
        <end position="39"/>
    </location>
    <ligand>
        <name>ATP</name>
        <dbReference type="ChEBI" id="CHEBI:30616"/>
    </ligand>
</feature>
<dbReference type="HAMAP" id="MF_01894">
    <property type="entry name" value="Smc_prok"/>
    <property type="match status" value="1"/>
</dbReference>
<dbReference type="EMBL" id="JBHGBT010000001">
    <property type="protein sequence ID" value="MFB4192853.1"/>
    <property type="molecule type" value="Genomic_DNA"/>
</dbReference>
<evidence type="ECO:0000259" key="4">
    <source>
        <dbReference type="SMART" id="SM00968"/>
    </source>
</evidence>
<comment type="domain">
    <text evidence="2">Contains large globular domains required for ATP hydrolysis at each terminus and a third globular domain forming a flexible hinge near the middle of the molecule. These domains are separated by coiled-coil structures.</text>
</comment>
<dbReference type="Gene3D" id="1.20.1060.20">
    <property type="match status" value="1"/>
</dbReference>
<feature type="region of interest" description="Disordered" evidence="3">
    <location>
        <begin position="1343"/>
        <end position="1377"/>
    </location>
</feature>
<protein>
    <recommendedName>
        <fullName evidence="2">Chromosome partition protein Smc</fullName>
    </recommendedName>
</protein>
<dbReference type="Pfam" id="PF06470">
    <property type="entry name" value="SMC_hinge"/>
    <property type="match status" value="1"/>
</dbReference>
<evidence type="ECO:0000313" key="6">
    <source>
        <dbReference type="Proteomes" id="UP001577267"/>
    </source>
</evidence>
<feature type="compositionally biased region" description="Low complexity" evidence="3">
    <location>
        <begin position="603"/>
        <end position="619"/>
    </location>
</feature>
<feature type="compositionally biased region" description="Low complexity" evidence="3">
    <location>
        <begin position="863"/>
        <end position="897"/>
    </location>
</feature>
<evidence type="ECO:0000256" key="2">
    <source>
        <dbReference type="HAMAP-Rule" id="MF_01894"/>
    </source>
</evidence>
<comment type="function">
    <text evidence="2">Required for chromosome condensation and partitioning.</text>
</comment>